<protein>
    <submittedName>
        <fullName evidence="1">Uncharacterized protein</fullName>
    </submittedName>
</protein>
<dbReference type="Proteomes" id="UP001177260">
    <property type="component" value="Unassembled WGS sequence"/>
</dbReference>
<keyword evidence="2" id="KW-1185">Reference proteome</keyword>
<evidence type="ECO:0000313" key="2">
    <source>
        <dbReference type="Proteomes" id="UP001177260"/>
    </source>
</evidence>
<accession>A0ACC3B0A7</accession>
<comment type="caution">
    <text evidence="1">The sequence shown here is derived from an EMBL/GenBank/DDBJ whole genome shotgun (WGS) entry which is preliminary data.</text>
</comment>
<evidence type="ECO:0000313" key="1">
    <source>
        <dbReference type="EMBL" id="KAK1143437.1"/>
    </source>
</evidence>
<sequence>MTETSLGPSCSGSATNKYDLKHFGADIYQIYHACLIAQGAIAGDVDGGVSDHRPTRQFSSWSVQRALDPPRPSWTATEWQSSHPIAELPAATRK</sequence>
<organism evidence="1 2">
    <name type="scientific">Aspergillus melleus</name>
    <dbReference type="NCBI Taxonomy" id="138277"/>
    <lineage>
        <taxon>Eukaryota</taxon>
        <taxon>Fungi</taxon>
        <taxon>Dikarya</taxon>
        <taxon>Ascomycota</taxon>
        <taxon>Pezizomycotina</taxon>
        <taxon>Eurotiomycetes</taxon>
        <taxon>Eurotiomycetidae</taxon>
        <taxon>Eurotiales</taxon>
        <taxon>Aspergillaceae</taxon>
        <taxon>Aspergillus</taxon>
        <taxon>Aspergillus subgen. Circumdati</taxon>
    </lineage>
</organism>
<name>A0ACC3B0A7_9EURO</name>
<proteinExistence type="predicted"/>
<reference evidence="1 2" key="1">
    <citation type="journal article" date="2023" name="ACS Omega">
        <title>Identification of the Neoaspergillic Acid Biosynthesis Gene Cluster by Establishing an In Vitro CRISPR-Ribonucleoprotein Genetic System in Aspergillus melleus.</title>
        <authorList>
            <person name="Yuan B."/>
            <person name="Grau M.F."/>
            <person name="Murata R.M."/>
            <person name="Torok T."/>
            <person name="Venkateswaran K."/>
            <person name="Stajich J.E."/>
            <person name="Wang C.C.C."/>
        </authorList>
    </citation>
    <scope>NUCLEOTIDE SEQUENCE [LARGE SCALE GENOMIC DNA]</scope>
    <source>
        <strain evidence="1 2">IMV 1140</strain>
    </source>
</reference>
<dbReference type="EMBL" id="JAOPJF010000040">
    <property type="protein sequence ID" value="KAK1143437.1"/>
    <property type="molecule type" value="Genomic_DNA"/>
</dbReference>
<gene>
    <name evidence="1" type="ORF">N8T08_006765</name>
</gene>